<dbReference type="GO" id="GO:0007043">
    <property type="term" value="P:cell-cell junction assembly"/>
    <property type="evidence" value="ECO:0007669"/>
    <property type="project" value="TreeGrafter"/>
</dbReference>
<dbReference type="InterPro" id="IPR002126">
    <property type="entry name" value="Cadherin-like_dom"/>
</dbReference>
<dbReference type="OrthoDB" id="9933746at2759"/>
<dbReference type="AlphaFoldDB" id="A0A3S2PPI2"/>
<evidence type="ECO:0000256" key="6">
    <source>
        <dbReference type="ARBA" id="ARBA00022737"/>
    </source>
</evidence>
<feature type="domain" description="Cadherin" evidence="12">
    <location>
        <begin position="116"/>
        <end position="217"/>
    </location>
</feature>
<evidence type="ECO:0000256" key="10">
    <source>
        <dbReference type="ARBA" id="ARBA00023180"/>
    </source>
</evidence>
<dbReference type="GO" id="GO:0016339">
    <property type="term" value="P:calcium-dependent cell-cell adhesion via plasma membrane cell adhesion molecules"/>
    <property type="evidence" value="ECO:0007669"/>
    <property type="project" value="TreeGrafter"/>
</dbReference>
<dbReference type="PANTHER" id="PTHR24027:SF80">
    <property type="entry name" value="CADHERIN-13"/>
    <property type="match status" value="1"/>
</dbReference>
<proteinExistence type="predicted"/>
<evidence type="ECO:0000313" key="13">
    <source>
        <dbReference type="EMBL" id="RVE72316.1"/>
    </source>
</evidence>
<evidence type="ECO:0000256" key="9">
    <source>
        <dbReference type="ARBA" id="ARBA00023136"/>
    </source>
</evidence>
<keyword evidence="7 11" id="KW-0106">Calcium</keyword>
<dbReference type="PROSITE" id="PS00232">
    <property type="entry name" value="CADHERIN_1"/>
    <property type="match status" value="1"/>
</dbReference>
<dbReference type="GO" id="GO:0008013">
    <property type="term" value="F:beta-catenin binding"/>
    <property type="evidence" value="ECO:0007669"/>
    <property type="project" value="TreeGrafter"/>
</dbReference>
<keyword evidence="3" id="KW-0165">Cleavage on pair of basic residues</keyword>
<keyword evidence="5" id="KW-0732">Signal</keyword>
<dbReference type="Proteomes" id="UP000283210">
    <property type="component" value="Chromosome 6"/>
</dbReference>
<dbReference type="FunFam" id="2.60.40.60:FF:000095">
    <property type="entry name" value="Cadherin 13"/>
    <property type="match status" value="1"/>
</dbReference>
<evidence type="ECO:0000256" key="7">
    <source>
        <dbReference type="ARBA" id="ARBA00022837"/>
    </source>
</evidence>
<keyword evidence="9" id="KW-0472">Membrane</keyword>
<dbReference type="CDD" id="cd11304">
    <property type="entry name" value="Cadherin_repeat"/>
    <property type="match status" value="2"/>
</dbReference>
<organism evidence="13 14">
    <name type="scientific">Oryzias javanicus</name>
    <name type="common">Javanese ricefish</name>
    <name type="synonym">Aplocheilus javanicus</name>
    <dbReference type="NCBI Taxonomy" id="123683"/>
    <lineage>
        <taxon>Eukaryota</taxon>
        <taxon>Metazoa</taxon>
        <taxon>Chordata</taxon>
        <taxon>Craniata</taxon>
        <taxon>Vertebrata</taxon>
        <taxon>Euteleostomi</taxon>
        <taxon>Actinopterygii</taxon>
        <taxon>Neopterygii</taxon>
        <taxon>Teleostei</taxon>
        <taxon>Neoteleostei</taxon>
        <taxon>Acanthomorphata</taxon>
        <taxon>Ovalentaria</taxon>
        <taxon>Atherinomorphae</taxon>
        <taxon>Beloniformes</taxon>
        <taxon>Adrianichthyidae</taxon>
        <taxon>Oryziinae</taxon>
        <taxon>Oryzias</taxon>
    </lineage>
</organism>
<evidence type="ECO:0000256" key="8">
    <source>
        <dbReference type="ARBA" id="ARBA00022889"/>
    </source>
</evidence>
<reference evidence="13 14" key="1">
    <citation type="submission" date="2018-11" db="EMBL/GenBank/DDBJ databases">
        <authorList>
            <person name="Lopez-Roques C."/>
            <person name="Donnadieu C."/>
            <person name="Bouchez O."/>
            <person name="Klopp C."/>
            <person name="Cabau C."/>
            <person name="Zahm M."/>
        </authorList>
    </citation>
    <scope>NUCLEOTIDE SEQUENCE [LARGE SCALE GENOMIC DNA]</scope>
    <source>
        <strain evidence="13">RS831</strain>
        <tissue evidence="13">Whole body</tissue>
    </source>
</reference>
<dbReference type="EMBL" id="CM012442">
    <property type="protein sequence ID" value="RVE72316.1"/>
    <property type="molecule type" value="Genomic_DNA"/>
</dbReference>
<keyword evidence="6" id="KW-0677">Repeat</keyword>
<keyword evidence="8" id="KW-0130">Cell adhesion</keyword>
<evidence type="ECO:0000256" key="4">
    <source>
        <dbReference type="ARBA" id="ARBA00022723"/>
    </source>
</evidence>
<dbReference type="GO" id="GO:0007156">
    <property type="term" value="P:homophilic cell adhesion via plasma membrane adhesion molecules"/>
    <property type="evidence" value="ECO:0007669"/>
    <property type="project" value="InterPro"/>
</dbReference>
<keyword evidence="10" id="KW-0325">Glycoprotein</keyword>
<dbReference type="GO" id="GO:0034332">
    <property type="term" value="P:adherens junction organization"/>
    <property type="evidence" value="ECO:0007669"/>
    <property type="project" value="TreeGrafter"/>
</dbReference>
<dbReference type="FunFam" id="2.60.40.60:FF:000031">
    <property type="entry name" value="Cadherin 3"/>
    <property type="match status" value="1"/>
</dbReference>
<evidence type="ECO:0000256" key="1">
    <source>
        <dbReference type="ARBA" id="ARBA00004236"/>
    </source>
</evidence>
<name>A0A3S2PPI2_ORYJA</name>
<dbReference type="GO" id="GO:0044331">
    <property type="term" value="P:cell-cell adhesion mediated by cadherin"/>
    <property type="evidence" value="ECO:0007669"/>
    <property type="project" value="TreeGrafter"/>
</dbReference>
<evidence type="ECO:0000256" key="2">
    <source>
        <dbReference type="ARBA" id="ARBA00022475"/>
    </source>
</evidence>
<dbReference type="GO" id="GO:0016477">
    <property type="term" value="P:cell migration"/>
    <property type="evidence" value="ECO:0007669"/>
    <property type="project" value="TreeGrafter"/>
</dbReference>
<feature type="domain" description="Cadherin" evidence="12">
    <location>
        <begin position="19"/>
        <end position="93"/>
    </location>
</feature>
<dbReference type="Pfam" id="PF00028">
    <property type="entry name" value="Cadherin"/>
    <property type="match status" value="2"/>
</dbReference>
<dbReference type="GO" id="GO:0000902">
    <property type="term" value="P:cell morphogenesis"/>
    <property type="evidence" value="ECO:0007669"/>
    <property type="project" value="TreeGrafter"/>
</dbReference>
<dbReference type="PROSITE" id="PS50268">
    <property type="entry name" value="CADHERIN_2"/>
    <property type="match status" value="2"/>
</dbReference>
<dbReference type="SUPFAM" id="SSF49313">
    <property type="entry name" value="Cadherin-like"/>
    <property type="match status" value="2"/>
</dbReference>
<keyword evidence="2" id="KW-1003">Cell membrane</keyword>
<dbReference type="GO" id="GO:0005912">
    <property type="term" value="C:adherens junction"/>
    <property type="evidence" value="ECO:0007669"/>
    <property type="project" value="TreeGrafter"/>
</dbReference>
<reference evidence="13 14" key="2">
    <citation type="submission" date="2019-01" db="EMBL/GenBank/DDBJ databases">
        <title>A chromosome length genome reference of the Java medaka (oryzias javanicus).</title>
        <authorList>
            <person name="Herpin A."/>
            <person name="Takehana Y."/>
            <person name="Naruse K."/>
            <person name="Ansai S."/>
            <person name="Kawaguchi M."/>
        </authorList>
    </citation>
    <scope>NUCLEOTIDE SEQUENCE [LARGE SCALE GENOMIC DNA]</scope>
    <source>
        <strain evidence="13">RS831</strain>
        <tissue evidence="13">Whole body</tissue>
    </source>
</reference>
<dbReference type="GO" id="GO:0005509">
    <property type="term" value="F:calcium ion binding"/>
    <property type="evidence" value="ECO:0007669"/>
    <property type="project" value="UniProtKB-UniRule"/>
</dbReference>
<evidence type="ECO:0000256" key="11">
    <source>
        <dbReference type="PROSITE-ProRule" id="PRU00043"/>
    </source>
</evidence>
<dbReference type="InterPro" id="IPR039808">
    <property type="entry name" value="Cadherin"/>
</dbReference>
<evidence type="ECO:0000256" key="5">
    <source>
        <dbReference type="ARBA" id="ARBA00022729"/>
    </source>
</evidence>
<dbReference type="PRINTS" id="PR00205">
    <property type="entry name" value="CADHERIN"/>
</dbReference>
<evidence type="ECO:0000313" key="14">
    <source>
        <dbReference type="Proteomes" id="UP000283210"/>
    </source>
</evidence>
<sequence>MPAWPIARETRREVLRRQRASYAVLRDPAGWLGVNPVRGTVNTSASLDRESPYVHDNKYTALFVAVDNGSPPASGTGTLIIHLEDFNDNAPYVVPSVAQVCEDAHDMNVAIVGGWDKDLPPNAAPFKIELGKQPGLDKTWKVSRVNATHSQIMLLQSLKKANYQLPLLITDSGMPPLSNNTEVKVQVCICKKNKKICSSAHSHRSSLLVMLATLPLVLLCEYPRSDPPRAALAVSESRHISAAF</sequence>
<dbReference type="SMART" id="SM00112">
    <property type="entry name" value="CA"/>
    <property type="match status" value="2"/>
</dbReference>
<protein>
    <recommendedName>
        <fullName evidence="12">Cadherin domain-containing protein</fullName>
    </recommendedName>
</protein>
<gene>
    <name evidence="13" type="ORF">OJAV_G00060500</name>
</gene>
<keyword evidence="4" id="KW-0479">Metal-binding</keyword>
<keyword evidence="14" id="KW-1185">Reference proteome</keyword>
<evidence type="ECO:0000259" key="12">
    <source>
        <dbReference type="PROSITE" id="PS50268"/>
    </source>
</evidence>
<dbReference type="InterPro" id="IPR015919">
    <property type="entry name" value="Cadherin-like_sf"/>
</dbReference>
<dbReference type="PANTHER" id="PTHR24027">
    <property type="entry name" value="CADHERIN-23"/>
    <property type="match status" value="1"/>
</dbReference>
<dbReference type="GO" id="GO:0016342">
    <property type="term" value="C:catenin complex"/>
    <property type="evidence" value="ECO:0007669"/>
    <property type="project" value="TreeGrafter"/>
</dbReference>
<dbReference type="InterPro" id="IPR020894">
    <property type="entry name" value="Cadherin_CS"/>
</dbReference>
<dbReference type="Gene3D" id="2.60.40.60">
    <property type="entry name" value="Cadherins"/>
    <property type="match status" value="2"/>
</dbReference>
<dbReference type="GO" id="GO:0045296">
    <property type="term" value="F:cadherin binding"/>
    <property type="evidence" value="ECO:0007669"/>
    <property type="project" value="TreeGrafter"/>
</dbReference>
<comment type="subcellular location">
    <subcellularLocation>
        <location evidence="1">Cell membrane</location>
    </subcellularLocation>
</comment>
<accession>A0A3S2PPI2</accession>
<evidence type="ECO:0000256" key="3">
    <source>
        <dbReference type="ARBA" id="ARBA00022685"/>
    </source>
</evidence>